<dbReference type="InterPro" id="IPR000086">
    <property type="entry name" value="NUDIX_hydrolase_dom"/>
</dbReference>
<sequence>MSDLFDRLSRLYEIGHAGEPPELWTDQRLDGMSEFRPAAVLAAFTDRGDDAGILLLHRPSNMRSHPGQIAFPGGSIDPGESAIEAARRETWEELGIRQDKVRVIGESDVYETHSGFAITPVLGVVPADVEIVPNPTEVAQWFEAPARFVLDPANHKQQWVEWEGSMRPYFEIDWQGHQIWGITAAILVNLSRRLRWHG</sequence>
<dbReference type="CDD" id="cd03426">
    <property type="entry name" value="NUDIX_CoAse_Nudt7"/>
    <property type="match status" value="1"/>
</dbReference>
<dbReference type="PANTHER" id="PTHR12992">
    <property type="entry name" value="NUDIX HYDROLASE"/>
    <property type="match status" value="1"/>
</dbReference>
<keyword evidence="4 8" id="KW-0378">Hydrolase</keyword>
<comment type="caution">
    <text evidence="8">The sequence shown here is derived from an EMBL/GenBank/DDBJ whole genome shotgun (WGS) entry which is preliminary data.</text>
</comment>
<keyword evidence="9" id="KW-1185">Reference proteome</keyword>
<evidence type="ECO:0000256" key="3">
    <source>
        <dbReference type="ARBA" id="ARBA00022723"/>
    </source>
</evidence>
<evidence type="ECO:0000259" key="7">
    <source>
        <dbReference type="PROSITE" id="PS51462"/>
    </source>
</evidence>
<keyword evidence="6" id="KW-0464">Manganese</keyword>
<evidence type="ECO:0000256" key="6">
    <source>
        <dbReference type="ARBA" id="ARBA00023211"/>
    </source>
</evidence>
<accession>A0ABU8RQV6</accession>
<organism evidence="8 9">
    <name type="scientific">Novosphingobium anseongense</name>
    <dbReference type="NCBI Taxonomy" id="3133436"/>
    <lineage>
        <taxon>Bacteria</taxon>
        <taxon>Pseudomonadati</taxon>
        <taxon>Pseudomonadota</taxon>
        <taxon>Alphaproteobacteria</taxon>
        <taxon>Sphingomonadales</taxon>
        <taxon>Sphingomonadaceae</taxon>
        <taxon>Novosphingobium</taxon>
    </lineage>
</organism>
<name>A0ABU8RQV6_9SPHN</name>
<dbReference type="Gene3D" id="3.90.79.10">
    <property type="entry name" value="Nucleoside Triphosphate Pyrophosphohydrolase"/>
    <property type="match status" value="1"/>
</dbReference>
<comment type="cofactor">
    <cofactor evidence="2">
        <name>Mg(2+)</name>
        <dbReference type="ChEBI" id="CHEBI:18420"/>
    </cofactor>
</comment>
<dbReference type="Proteomes" id="UP001361239">
    <property type="component" value="Unassembled WGS sequence"/>
</dbReference>
<keyword evidence="5" id="KW-0460">Magnesium</keyword>
<dbReference type="EMBL" id="JBBHJZ010000001">
    <property type="protein sequence ID" value="MEJ5975422.1"/>
    <property type="molecule type" value="Genomic_DNA"/>
</dbReference>
<dbReference type="PROSITE" id="PS00893">
    <property type="entry name" value="NUDIX_BOX"/>
    <property type="match status" value="1"/>
</dbReference>
<dbReference type="Pfam" id="PF00293">
    <property type="entry name" value="NUDIX"/>
    <property type="match status" value="1"/>
</dbReference>
<reference evidence="8 9" key="1">
    <citation type="submission" date="2024-03" db="EMBL/GenBank/DDBJ databases">
        <authorList>
            <person name="Jo J.-H."/>
        </authorList>
    </citation>
    <scope>NUCLEOTIDE SEQUENCE [LARGE SCALE GENOMIC DNA]</scope>
    <source>
        <strain evidence="8 9">PS1R-30</strain>
    </source>
</reference>
<dbReference type="SUPFAM" id="SSF55811">
    <property type="entry name" value="Nudix"/>
    <property type="match status" value="1"/>
</dbReference>
<evidence type="ECO:0000256" key="1">
    <source>
        <dbReference type="ARBA" id="ARBA00001936"/>
    </source>
</evidence>
<keyword evidence="3" id="KW-0479">Metal-binding</keyword>
<dbReference type="InterPro" id="IPR045121">
    <property type="entry name" value="CoAse"/>
</dbReference>
<dbReference type="RefSeq" id="WP_339585373.1">
    <property type="nucleotide sequence ID" value="NZ_JBBHJZ010000001.1"/>
</dbReference>
<evidence type="ECO:0000256" key="5">
    <source>
        <dbReference type="ARBA" id="ARBA00022842"/>
    </source>
</evidence>
<evidence type="ECO:0000256" key="4">
    <source>
        <dbReference type="ARBA" id="ARBA00022801"/>
    </source>
</evidence>
<dbReference type="PANTHER" id="PTHR12992:SF11">
    <property type="entry name" value="MITOCHONDRIAL COENZYME A DIPHOSPHATASE NUDT8"/>
    <property type="match status" value="1"/>
</dbReference>
<proteinExistence type="predicted"/>
<comment type="cofactor">
    <cofactor evidence="1">
        <name>Mn(2+)</name>
        <dbReference type="ChEBI" id="CHEBI:29035"/>
    </cofactor>
</comment>
<dbReference type="GO" id="GO:0035539">
    <property type="term" value="F:8-oxo-7,8-dihydrodeoxyguanosine triphosphate pyrophosphatase activity"/>
    <property type="evidence" value="ECO:0007669"/>
    <property type="project" value="UniProtKB-EC"/>
</dbReference>
<dbReference type="EC" id="3.6.1.55" evidence="8"/>
<dbReference type="InterPro" id="IPR020084">
    <property type="entry name" value="NUDIX_hydrolase_CS"/>
</dbReference>
<feature type="domain" description="Nudix hydrolase" evidence="7">
    <location>
        <begin position="34"/>
        <end position="165"/>
    </location>
</feature>
<gene>
    <name evidence="8" type="ORF">WG901_02150</name>
</gene>
<evidence type="ECO:0000313" key="8">
    <source>
        <dbReference type="EMBL" id="MEJ5975422.1"/>
    </source>
</evidence>
<dbReference type="PROSITE" id="PS51462">
    <property type="entry name" value="NUDIX"/>
    <property type="match status" value="1"/>
</dbReference>
<evidence type="ECO:0000313" key="9">
    <source>
        <dbReference type="Proteomes" id="UP001361239"/>
    </source>
</evidence>
<dbReference type="InterPro" id="IPR015797">
    <property type="entry name" value="NUDIX_hydrolase-like_dom_sf"/>
</dbReference>
<evidence type="ECO:0000256" key="2">
    <source>
        <dbReference type="ARBA" id="ARBA00001946"/>
    </source>
</evidence>
<protein>
    <submittedName>
        <fullName evidence="8">CoA pyrophosphatase</fullName>
        <ecNumber evidence="8">3.6.1.55</ecNumber>
    </submittedName>
</protein>